<gene>
    <name evidence="2" type="ordered locus">MTR_3g095060</name>
</gene>
<evidence type="ECO:0000313" key="4">
    <source>
        <dbReference type="Proteomes" id="UP000002051"/>
    </source>
</evidence>
<dbReference type="AlphaFoldDB" id="G7JAB9"/>
<dbReference type="Proteomes" id="UP000002051">
    <property type="component" value="Chromosome 3"/>
</dbReference>
<feature type="region of interest" description="Disordered" evidence="1">
    <location>
        <begin position="1"/>
        <end position="63"/>
    </location>
</feature>
<protein>
    <submittedName>
        <fullName evidence="2 3">Uncharacterized protein</fullName>
    </submittedName>
</protein>
<evidence type="ECO:0000256" key="1">
    <source>
        <dbReference type="SAM" id="MobiDB-lite"/>
    </source>
</evidence>
<dbReference type="EnsemblPlants" id="AES72751">
    <property type="protein sequence ID" value="AES72751"/>
    <property type="gene ID" value="MTR_3g095060"/>
</dbReference>
<dbReference type="PaxDb" id="3880-AES72751"/>
<name>G7JAB9_MEDTR</name>
<reference evidence="2 4" key="2">
    <citation type="journal article" date="2014" name="BMC Genomics">
        <title>An improved genome release (version Mt4.0) for the model legume Medicago truncatula.</title>
        <authorList>
            <person name="Tang H."/>
            <person name="Krishnakumar V."/>
            <person name="Bidwell S."/>
            <person name="Rosen B."/>
            <person name="Chan A."/>
            <person name="Zhou S."/>
            <person name="Gentzbittel L."/>
            <person name="Childs K.L."/>
            <person name="Yandell M."/>
            <person name="Gundlach H."/>
            <person name="Mayer K.F."/>
            <person name="Schwartz D.C."/>
            <person name="Town C.D."/>
        </authorList>
    </citation>
    <scope>GENOME REANNOTATION</scope>
    <source>
        <strain evidence="3 4">cv. Jemalong A17</strain>
    </source>
</reference>
<reference evidence="3" key="3">
    <citation type="submission" date="2015-04" db="UniProtKB">
        <authorList>
            <consortium name="EnsemblPlants"/>
        </authorList>
    </citation>
    <scope>IDENTIFICATION</scope>
    <source>
        <strain evidence="3">cv. Jemalong A17</strain>
    </source>
</reference>
<reference evidence="2 4" key="1">
    <citation type="journal article" date="2011" name="Nature">
        <title>The Medicago genome provides insight into the evolution of rhizobial symbioses.</title>
        <authorList>
            <person name="Young N.D."/>
            <person name="Debelle F."/>
            <person name="Oldroyd G.E."/>
            <person name="Geurts R."/>
            <person name="Cannon S.B."/>
            <person name="Udvardi M.K."/>
            <person name="Benedito V.A."/>
            <person name="Mayer K.F."/>
            <person name="Gouzy J."/>
            <person name="Schoof H."/>
            <person name="Van de Peer Y."/>
            <person name="Proost S."/>
            <person name="Cook D.R."/>
            <person name="Meyers B.C."/>
            <person name="Spannagl M."/>
            <person name="Cheung F."/>
            <person name="De Mita S."/>
            <person name="Krishnakumar V."/>
            <person name="Gundlach H."/>
            <person name="Zhou S."/>
            <person name="Mudge J."/>
            <person name="Bharti A.K."/>
            <person name="Murray J.D."/>
            <person name="Naoumkina M.A."/>
            <person name="Rosen B."/>
            <person name="Silverstein K.A."/>
            <person name="Tang H."/>
            <person name="Rombauts S."/>
            <person name="Zhao P.X."/>
            <person name="Zhou P."/>
            <person name="Barbe V."/>
            <person name="Bardou P."/>
            <person name="Bechner M."/>
            <person name="Bellec A."/>
            <person name="Berger A."/>
            <person name="Berges H."/>
            <person name="Bidwell S."/>
            <person name="Bisseling T."/>
            <person name="Choisne N."/>
            <person name="Couloux A."/>
            <person name="Denny R."/>
            <person name="Deshpande S."/>
            <person name="Dai X."/>
            <person name="Doyle J.J."/>
            <person name="Dudez A.M."/>
            <person name="Farmer A.D."/>
            <person name="Fouteau S."/>
            <person name="Franken C."/>
            <person name="Gibelin C."/>
            <person name="Gish J."/>
            <person name="Goldstein S."/>
            <person name="Gonzalez A.J."/>
            <person name="Green P.J."/>
            <person name="Hallab A."/>
            <person name="Hartog M."/>
            <person name="Hua A."/>
            <person name="Humphray S.J."/>
            <person name="Jeong D.H."/>
            <person name="Jing Y."/>
            <person name="Jocker A."/>
            <person name="Kenton S.M."/>
            <person name="Kim D.J."/>
            <person name="Klee K."/>
            <person name="Lai H."/>
            <person name="Lang C."/>
            <person name="Lin S."/>
            <person name="Macmil S.L."/>
            <person name="Magdelenat G."/>
            <person name="Matthews L."/>
            <person name="McCorrison J."/>
            <person name="Monaghan E.L."/>
            <person name="Mun J.H."/>
            <person name="Najar F.Z."/>
            <person name="Nicholson C."/>
            <person name="Noirot C."/>
            <person name="O'Bleness M."/>
            <person name="Paule C.R."/>
            <person name="Poulain J."/>
            <person name="Prion F."/>
            <person name="Qin B."/>
            <person name="Qu C."/>
            <person name="Retzel E.F."/>
            <person name="Riddle C."/>
            <person name="Sallet E."/>
            <person name="Samain S."/>
            <person name="Samson N."/>
            <person name="Sanders I."/>
            <person name="Saurat O."/>
            <person name="Scarpelli C."/>
            <person name="Schiex T."/>
            <person name="Segurens B."/>
            <person name="Severin A.J."/>
            <person name="Sherrier D.J."/>
            <person name="Shi R."/>
            <person name="Sims S."/>
            <person name="Singer S.R."/>
            <person name="Sinharoy S."/>
            <person name="Sterck L."/>
            <person name="Viollet A."/>
            <person name="Wang B.B."/>
            <person name="Wang K."/>
            <person name="Wang M."/>
            <person name="Wang X."/>
            <person name="Warfsmann J."/>
            <person name="Weissenbach J."/>
            <person name="White D.D."/>
            <person name="White J.D."/>
            <person name="Wiley G.B."/>
            <person name="Wincker P."/>
            <person name="Xing Y."/>
            <person name="Yang L."/>
            <person name="Yao Z."/>
            <person name="Ying F."/>
            <person name="Zhai J."/>
            <person name="Zhou L."/>
            <person name="Zuber A."/>
            <person name="Denarie J."/>
            <person name="Dixon R.A."/>
            <person name="May G.D."/>
            <person name="Schwartz D.C."/>
            <person name="Rogers J."/>
            <person name="Quetier F."/>
            <person name="Town C.D."/>
            <person name="Roe B.A."/>
        </authorList>
    </citation>
    <scope>NUCLEOTIDE SEQUENCE [LARGE SCALE GENOMIC DNA]</scope>
    <source>
        <strain evidence="2">A17</strain>
        <strain evidence="3 4">cv. Jemalong A17</strain>
    </source>
</reference>
<organism evidence="2 4">
    <name type="scientific">Medicago truncatula</name>
    <name type="common">Barrel medic</name>
    <name type="synonym">Medicago tribuloides</name>
    <dbReference type="NCBI Taxonomy" id="3880"/>
    <lineage>
        <taxon>Eukaryota</taxon>
        <taxon>Viridiplantae</taxon>
        <taxon>Streptophyta</taxon>
        <taxon>Embryophyta</taxon>
        <taxon>Tracheophyta</taxon>
        <taxon>Spermatophyta</taxon>
        <taxon>Magnoliopsida</taxon>
        <taxon>eudicotyledons</taxon>
        <taxon>Gunneridae</taxon>
        <taxon>Pentapetalae</taxon>
        <taxon>rosids</taxon>
        <taxon>fabids</taxon>
        <taxon>Fabales</taxon>
        <taxon>Fabaceae</taxon>
        <taxon>Papilionoideae</taxon>
        <taxon>50 kb inversion clade</taxon>
        <taxon>NPAAA clade</taxon>
        <taxon>Hologalegina</taxon>
        <taxon>IRL clade</taxon>
        <taxon>Trifolieae</taxon>
        <taxon>Medicago</taxon>
    </lineage>
</organism>
<evidence type="ECO:0000313" key="2">
    <source>
        <dbReference type="EMBL" id="AES72751.1"/>
    </source>
</evidence>
<keyword evidence="4" id="KW-1185">Reference proteome</keyword>
<proteinExistence type="predicted"/>
<dbReference type="HOGENOM" id="CLU_2889141_0_0_1"/>
<dbReference type="EMBL" id="CM001219">
    <property type="protein sequence ID" value="AES72751.1"/>
    <property type="molecule type" value="Genomic_DNA"/>
</dbReference>
<evidence type="ECO:0000313" key="3">
    <source>
        <dbReference type="EnsemblPlants" id="AES72751"/>
    </source>
</evidence>
<feature type="compositionally biased region" description="Basic and acidic residues" evidence="1">
    <location>
        <begin position="31"/>
        <end position="50"/>
    </location>
</feature>
<accession>G7JAB9</accession>
<sequence length="63" mass="7390">MKMMKFVGFSDEEEESMDHLKNQRQAIHASVRRERIERNEAEGRVDRRGDGNGTFQVNDPEPQ</sequence>